<evidence type="ECO:0000313" key="1">
    <source>
        <dbReference type="EMBL" id="CAK7322555.1"/>
    </source>
</evidence>
<accession>A0AAV1QQ85</accession>
<dbReference type="EMBL" id="CAWUPB010000026">
    <property type="protein sequence ID" value="CAK7322555.1"/>
    <property type="molecule type" value="Genomic_DNA"/>
</dbReference>
<reference evidence="1 2" key="1">
    <citation type="submission" date="2024-01" db="EMBL/GenBank/DDBJ databases">
        <authorList>
            <person name="Waweru B."/>
        </authorList>
    </citation>
    <scope>NUCLEOTIDE SEQUENCE [LARGE SCALE GENOMIC DNA]</scope>
</reference>
<sequence>MKDAIFLWEDGRSWKDFEGINEKRGFLIDGDKYRVHAKEIKSDFPDFNLFSSMLEKSAARKLEERVDDVDATVESDVAADMIAQLDDTGLILWDASKTETTDSDFKRNSLAGSLGRSRVMDSQFHVVAELSGAIIGVHEEDRRNEAAATIKKQIDRKEKE</sequence>
<proteinExistence type="predicted"/>
<keyword evidence="2" id="KW-1185">Reference proteome</keyword>
<gene>
    <name evidence="1" type="ORF">DCAF_LOCUS165</name>
</gene>
<evidence type="ECO:0000313" key="2">
    <source>
        <dbReference type="Proteomes" id="UP001314170"/>
    </source>
</evidence>
<comment type="caution">
    <text evidence="1">The sequence shown here is derived from an EMBL/GenBank/DDBJ whole genome shotgun (WGS) entry which is preliminary data.</text>
</comment>
<dbReference type="Proteomes" id="UP001314170">
    <property type="component" value="Unassembled WGS sequence"/>
</dbReference>
<name>A0AAV1QQ85_9ROSI</name>
<dbReference type="AlphaFoldDB" id="A0AAV1QQ85"/>
<protein>
    <submittedName>
        <fullName evidence="1">Uncharacterized protein</fullName>
    </submittedName>
</protein>
<organism evidence="1 2">
    <name type="scientific">Dovyalis caffra</name>
    <dbReference type="NCBI Taxonomy" id="77055"/>
    <lineage>
        <taxon>Eukaryota</taxon>
        <taxon>Viridiplantae</taxon>
        <taxon>Streptophyta</taxon>
        <taxon>Embryophyta</taxon>
        <taxon>Tracheophyta</taxon>
        <taxon>Spermatophyta</taxon>
        <taxon>Magnoliopsida</taxon>
        <taxon>eudicotyledons</taxon>
        <taxon>Gunneridae</taxon>
        <taxon>Pentapetalae</taxon>
        <taxon>rosids</taxon>
        <taxon>fabids</taxon>
        <taxon>Malpighiales</taxon>
        <taxon>Salicaceae</taxon>
        <taxon>Flacourtieae</taxon>
        <taxon>Dovyalis</taxon>
    </lineage>
</organism>